<protein>
    <submittedName>
        <fullName evidence="1">Uncharacterized protein</fullName>
    </submittedName>
</protein>
<dbReference type="EMBL" id="SADD01000003">
    <property type="protein sequence ID" value="RVU45738.1"/>
    <property type="molecule type" value="Genomic_DNA"/>
</dbReference>
<evidence type="ECO:0000313" key="1">
    <source>
        <dbReference type="EMBL" id="RVU45738.1"/>
    </source>
</evidence>
<comment type="caution">
    <text evidence="1">The sequence shown here is derived from an EMBL/GenBank/DDBJ whole genome shotgun (WGS) entry which is preliminary data.</text>
</comment>
<evidence type="ECO:0000313" key="2">
    <source>
        <dbReference type="Proteomes" id="UP000282926"/>
    </source>
</evidence>
<keyword evidence="2" id="KW-1185">Reference proteome</keyword>
<accession>A0ABY0CTT5</accession>
<dbReference type="Proteomes" id="UP000282926">
    <property type="component" value="Unassembled WGS sequence"/>
</dbReference>
<organism evidence="1 2">
    <name type="scientific">Lujinxingia sediminis</name>
    <dbReference type="NCBI Taxonomy" id="2480984"/>
    <lineage>
        <taxon>Bacteria</taxon>
        <taxon>Deltaproteobacteria</taxon>
        <taxon>Bradymonadales</taxon>
        <taxon>Lujinxingiaceae</taxon>
        <taxon>Lujinxingia</taxon>
    </lineage>
</organism>
<sequence>MCAALVLKPDRHASSVPPLRRSGLIRRIAALMLGVAALMLSACPTFEDDLSGHYRQTLITELDDEALAVDLFRFGDDVRAIVRFYELASASAREDAYAPDNQSRCAWTQPAPFDEAERAFDLRLLPTARHPGLSLSGRFDDQDRLQLLVQRDDETSPSPLLMEASSPLPNAACQTIDDLILRARFDAGAANAFPPETYTLRHPVFSLLWVGVEAVNTGGAIVLVAINRTEPSVRLLPGAQFRPGDNAIAGDLRLSVPPPPDRILARSGTTRFGLAHPVVIDDSESEDRFAWNINEEPLIATSLQNGVIEDAPEGIETNGWGQAIFFVEGSLNQLDANLRARIEGLDEANPNQHFYIAQVFFYNDEVVALRLPPRPRPGIVSNAVDLVFTTDFLQAREVLLPRLFPYN</sequence>
<gene>
    <name evidence="1" type="ORF">EA187_08200</name>
</gene>
<proteinExistence type="predicted"/>
<name>A0ABY0CTT5_9DELT</name>
<dbReference type="RefSeq" id="WP_127779937.1">
    <property type="nucleotide sequence ID" value="NZ_SADD01000003.1"/>
</dbReference>
<reference evidence="1 2" key="1">
    <citation type="submission" date="2019-01" db="EMBL/GenBank/DDBJ databases">
        <title>Lujinxingia litoralis gen. nov., sp. nov. and Lujinxingia sediminis gen. nov., sp. nov., new members in the order Bradymonadales, isolated from coastal sediment.</title>
        <authorList>
            <person name="Li C.-M."/>
        </authorList>
    </citation>
    <scope>NUCLEOTIDE SEQUENCE [LARGE SCALE GENOMIC DNA]</scope>
    <source>
        <strain evidence="1 2">SEH01</strain>
    </source>
</reference>